<dbReference type="SUPFAM" id="SSF53098">
    <property type="entry name" value="Ribonuclease H-like"/>
    <property type="match status" value="1"/>
</dbReference>
<evidence type="ECO:0000313" key="4">
    <source>
        <dbReference type="Proteomes" id="UP000321393"/>
    </source>
</evidence>
<reference evidence="4 5" key="1">
    <citation type="submission" date="2019-08" db="EMBL/GenBank/DDBJ databases">
        <title>Draft genome sequences of two oriental melons (Cucumis melo L. var makuwa).</title>
        <authorList>
            <person name="Kwon S.-Y."/>
        </authorList>
    </citation>
    <scope>NUCLEOTIDE SEQUENCE [LARGE SCALE GENOMIC DNA]</scope>
    <source>
        <strain evidence="5">cv. Chang Bougi</strain>
        <strain evidence="4">cv. SW 3</strain>
        <tissue evidence="2">Leaf</tissue>
    </source>
</reference>
<evidence type="ECO:0000313" key="5">
    <source>
        <dbReference type="Proteomes" id="UP000321947"/>
    </source>
</evidence>
<dbReference type="InterPro" id="IPR012337">
    <property type="entry name" value="RNaseH-like_sf"/>
</dbReference>
<dbReference type="Gene3D" id="3.30.420.10">
    <property type="entry name" value="Ribonuclease H-like superfamily/Ribonuclease H"/>
    <property type="match status" value="1"/>
</dbReference>
<dbReference type="EMBL" id="SSTE01011953">
    <property type="protein sequence ID" value="KAA0049970.1"/>
    <property type="molecule type" value="Genomic_DNA"/>
</dbReference>
<evidence type="ECO:0000313" key="2">
    <source>
        <dbReference type="EMBL" id="KAA0049970.1"/>
    </source>
</evidence>
<sequence>MESWIMYFDGTMRRSGAGTDIVLVSSEKYMLPYSFALVELCSNNVAEYHALIIGLQMALEIGEANVTTSHLIDKEYWRQPIIEYLEHGKLPNDSRHKTEEAHAGVCGAHQSGSKLQFQLRKIGYYWPKMVQDSIDYAKKCEACLYHANFIHQSP</sequence>
<feature type="domain" description="Integrase zinc-binding" evidence="1">
    <location>
        <begin position="99"/>
        <end position="144"/>
    </location>
</feature>
<dbReference type="Proteomes" id="UP000321947">
    <property type="component" value="Unassembled WGS sequence"/>
</dbReference>
<evidence type="ECO:0000259" key="1">
    <source>
        <dbReference type="Pfam" id="PF17921"/>
    </source>
</evidence>
<dbReference type="Pfam" id="PF17921">
    <property type="entry name" value="Integrase_H2C2"/>
    <property type="match status" value="1"/>
</dbReference>
<comment type="caution">
    <text evidence="2">The sequence shown here is derived from an EMBL/GenBank/DDBJ whole genome shotgun (WGS) entry which is preliminary data.</text>
</comment>
<dbReference type="AlphaFoldDB" id="A0A5A7U3W3"/>
<dbReference type="Gene3D" id="1.10.340.70">
    <property type="match status" value="1"/>
</dbReference>
<proteinExistence type="predicted"/>
<protein>
    <recommendedName>
        <fullName evidence="1">Integrase zinc-binding domain-containing protein</fullName>
    </recommendedName>
</protein>
<dbReference type="PANTHER" id="PTHR48475">
    <property type="entry name" value="RIBONUCLEASE H"/>
    <property type="match status" value="1"/>
</dbReference>
<evidence type="ECO:0000313" key="3">
    <source>
        <dbReference type="EMBL" id="TYK07701.1"/>
    </source>
</evidence>
<name>A0A5A7U3W3_CUCMM</name>
<dbReference type="InterPro" id="IPR041588">
    <property type="entry name" value="Integrase_H2C2"/>
</dbReference>
<organism evidence="2 4">
    <name type="scientific">Cucumis melo var. makuwa</name>
    <name type="common">Oriental melon</name>
    <dbReference type="NCBI Taxonomy" id="1194695"/>
    <lineage>
        <taxon>Eukaryota</taxon>
        <taxon>Viridiplantae</taxon>
        <taxon>Streptophyta</taxon>
        <taxon>Embryophyta</taxon>
        <taxon>Tracheophyta</taxon>
        <taxon>Spermatophyta</taxon>
        <taxon>Magnoliopsida</taxon>
        <taxon>eudicotyledons</taxon>
        <taxon>Gunneridae</taxon>
        <taxon>Pentapetalae</taxon>
        <taxon>rosids</taxon>
        <taxon>fabids</taxon>
        <taxon>Cucurbitales</taxon>
        <taxon>Cucurbitaceae</taxon>
        <taxon>Benincaseae</taxon>
        <taxon>Cucumis</taxon>
    </lineage>
</organism>
<dbReference type="Proteomes" id="UP000321393">
    <property type="component" value="Unassembled WGS sequence"/>
</dbReference>
<dbReference type="OrthoDB" id="1430228at2759"/>
<dbReference type="InterPro" id="IPR036397">
    <property type="entry name" value="RNaseH_sf"/>
</dbReference>
<dbReference type="GO" id="GO:0003676">
    <property type="term" value="F:nucleic acid binding"/>
    <property type="evidence" value="ECO:0007669"/>
    <property type="project" value="InterPro"/>
</dbReference>
<gene>
    <name evidence="3" type="ORF">E5676_scaffold105G001190</name>
    <name evidence="2" type="ORF">E6C27_scaffold13G001370</name>
</gene>
<dbReference type="PANTHER" id="PTHR48475:SF1">
    <property type="entry name" value="RNASE H TYPE-1 DOMAIN-CONTAINING PROTEIN"/>
    <property type="match status" value="1"/>
</dbReference>
<dbReference type="EMBL" id="SSTD01013124">
    <property type="protein sequence ID" value="TYK07701.1"/>
    <property type="molecule type" value="Genomic_DNA"/>
</dbReference>
<accession>A0A5A7U3W3</accession>